<dbReference type="AlphaFoldDB" id="A0A6I6INN6"/>
<dbReference type="Proteomes" id="UP000428330">
    <property type="component" value="Chromosome"/>
</dbReference>
<evidence type="ECO:0000256" key="1">
    <source>
        <dbReference type="SAM" id="Phobius"/>
    </source>
</evidence>
<feature type="transmembrane region" description="Helical" evidence="1">
    <location>
        <begin position="181"/>
        <end position="205"/>
    </location>
</feature>
<sequence length="207" mass="22439">MRRALAVYAALLTAGWFIGHWVHGFAVPEMRPMNEPTIHRLVTTALILFVVAAAIPFVPGAEIGFALLLIFGAQAAPVVYVGMVGALVLSYSVARFVPVQALVRVLSWLGLHRASDVVEELSRLDPSHRWQYMVDRMPPPWLSKALRNRYLTLAVLLNTPGNSLIGGGGGIAFLSGLSRMLSFWSFLAVALIAVLPVPLAFVLIASL</sequence>
<reference evidence="3" key="1">
    <citation type="submission" date="2018-12" db="EMBL/GenBank/DDBJ databases">
        <title>Complete genome sequence of Roseovarius sp. MME-070.</title>
        <authorList>
            <person name="Nam Y.-D."/>
            <person name="Kang J."/>
            <person name="Chung W.-H."/>
            <person name="Park Y.S."/>
        </authorList>
    </citation>
    <scope>NUCLEOTIDE SEQUENCE [LARGE SCALE GENOMIC DNA]</scope>
    <source>
        <strain evidence="3">MME-070</strain>
    </source>
</reference>
<keyword evidence="3" id="KW-1185">Reference proteome</keyword>
<evidence type="ECO:0000313" key="3">
    <source>
        <dbReference type="Proteomes" id="UP000428330"/>
    </source>
</evidence>
<proteinExistence type="predicted"/>
<feature type="transmembrane region" description="Helical" evidence="1">
    <location>
        <begin position="150"/>
        <end position="174"/>
    </location>
</feature>
<gene>
    <name evidence="2" type="ORF">EI983_06115</name>
</gene>
<organism evidence="2 3">
    <name type="scientific">Roseovarius faecimaris</name>
    <dbReference type="NCBI Taxonomy" id="2494550"/>
    <lineage>
        <taxon>Bacteria</taxon>
        <taxon>Pseudomonadati</taxon>
        <taxon>Pseudomonadota</taxon>
        <taxon>Alphaproteobacteria</taxon>
        <taxon>Rhodobacterales</taxon>
        <taxon>Roseobacteraceae</taxon>
        <taxon>Roseovarius</taxon>
    </lineage>
</organism>
<keyword evidence="1" id="KW-0812">Transmembrane</keyword>
<keyword evidence="1" id="KW-1133">Transmembrane helix</keyword>
<evidence type="ECO:0008006" key="4">
    <source>
        <dbReference type="Google" id="ProtNLM"/>
    </source>
</evidence>
<feature type="transmembrane region" description="Helical" evidence="1">
    <location>
        <begin position="40"/>
        <end position="58"/>
    </location>
</feature>
<feature type="transmembrane region" description="Helical" evidence="1">
    <location>
        <begin position="65"/>
        <end position="89"/>
    </location>
</feature>
<keyword evidence="1" id="KW-0472">Membrane</keyword>
<accession>A0A6I6INN6</accession>
<dbReference type="EMBL" id="CP034348">
    <property type="protein sequence ID" value="QGX97872.1"/>
    <property type="molecule type" value="Genomic_DNA"/>
</dbReference>
<dbReference type="KEGG" id="rom:EI983_06115"/>
<name>A0A6I6INN6_9RHOB</name>
<protein>
    <recommendedName>
        <fullName evidence="4">DedA family protein</fullName>
    </recommendedName>
</protein>
<evidence type="ECO:0000313" key="2">
    <source>
        <dbReference type="EMBL" id="QGX97872.1"/>
    </source>
</evidence>